<comment type="caution">
    <text evidence="5">The sequence shown here is derived from an EMBL/GenBank/DDBJ whole genome shotgun (WGS) entry which is preliminary data.</text>
</comment>
<feature type="compositionally biased region" description="Basic residues" evidence="3">
    <location>
        <begin position="1055"/>
        <end position="1068"/>
    </location>
</feature>
<dbReference type="Gene3D" id="1.10.8.60">
    <property type="match status" value="1"/>
</dbReference>
<keyword evidence="2" id="KW-0067">ATP-binding</keyword>
<feature type="compositionally biased region" description="Acidic residues" evidence="3">
    <location>
        <begin position="988"/>
        <end position="999"/>
    </location>
</feature>
<dbReference type="Gene3D" id="3.40.50.300">
    <property type="entry name" value="P-loop containing nucleotide triphosphate hydrolases"/>
    <property type="match status" value="1"/>
</dbReference>
<keyword evidence="6" id="KW-1185">Reference proteome</keyword>
<dbReference type="InterPro" id="IPR027417">
    <property type="entry name" value="P-loop_NTPase"/>
</dbReference>
<dbReference type="Gene3D" id="3.10.330.10">
    <property type="match status" value="1"/>
</dbReference>
<evidence type="ECO:0000256" key="2">
    <source>
        <dbReference type="ARBA" id="ARBA00022840"/>
    </source>
</evidence>
<reference evidence="5 6" key="1">
    <citation type="submission" date="2024-04" db="EMBL/GenBank/DDBJ databases">
        <title>Tritrichomonas musculus Genome.</title>
        <authorList>
            <person name="Alves-Ferreira E."/>
            <person name="Grigg M."/>
            <person name="Lorenzi H."/>
            <person name="Galac M."/>
        </authorList>
    </citation>
    <scope>NUCLEOTIDE SEQUENCE [LARGE SCALE GENOMIC DNA]</scope>
    <source>
        <strain evidence="5 6">EAF2021</strain>
    </source>
</reference>
<organism evidence="5 6">
    <name type="scientific">Tritrichomonas musculus</name>
    <dbReference type="NCBI Taxonomy" id="1915356"/>
    <lineage>
        <taxon>Eukaryota</taxon>
        <taxon>Metamonada</taxon>
        <taxon>Parabasalia</taxon>
        <taxon>Tritrichomonadida</taxon>
        <taxon>Tritrichomonadidae</taxon>
        <taxon>Tritrichomonas</taxon>
    </lineage>
</organism>
<feature type="region of interest" description="Disordered" evidence="3">
    <location>
        <begin position="443"/>
        <end position="466"/>
    </location>
</feature>
<dbReference type="InterPro" id="IPR050168">
    <property type="entry name" value="AAA_ATPase_domain"/>
</dbReference>
<evidence type="ECO:0000313" key="6">
    <source>
        <dbReference type="Proteomes" id="UP001470230"/>
    </source>
</evidence>
<feature type="compositionally biased region" description="Basic and acidic residues" evidence="3">
    <location>
        <begin position="957"/>
        <end position="969"/>
    </location>
</feature>
<feature type="compositionally biased region" description="Basic residues" evidence="3">
    <location>
        <begin position="972"/>
        <end position="981"/>
    </location>
</feature>
<evidence type="ECO:0000256" key="3">
    <source>
        <dbReference type="SAM" id="MobiDB-lite"/>
    </source>
</evidence>
<dbReference type="InterPro" id="IPR029067">
    <property type="entry name" value="CDC48_domain_2-like_sf"/>
</dbReference>
<gene>
    <name evidence="5" type="ORF">M9Y10_009509</name>
</gene>
<accession>A0ABR2INP2</accession>
<dbReference type="EMBL" id="JAPFFF010000015">
    <property type="protein sequence ID" value="KAK8866545.1"/>
    <property type="molecule type" value="Genomic_DNA"/>
</dbReference>
<feature type="region of interest" description="Disordered" evidence="3">
    <location>
        <begin position="486"/>
        <end position="521"/>
    </location>
</feature>
<name>A0ABR2INP2_9EUKA</name>
<feature type="compositionally biased region" description="Acidic residues" evidence="3">
    <location>
        <begin position="839"/>
        <end position="849"/>
    </location>
</feature>
<protein>
    <recommendedName>
        <fullName evidence="4">ATPase AAA-type core domain-containing protein</fullName>
    </recommendedName>
</protein>
<dbReference type="SUPFAM" id="SSF52540">
    <property type="entry name" value="P-loop containing nucleoside triphosphate hydrolases"/>
    <property type="match status" value="1"/>
</dbReference>
<feature type="domain" description="ATPase AAA-type core" evidence="4">
    <location>
        <begin position="254"/>
        <end position="379"/>
    </location>
</feature>
<feature type="compositionally biased region" description="Basic and acidic residues" evidence="3">
    <location>
        <begin position="739"/>
        <end position="750"/>
    </location>
</feature>
<evidence type="ECO:0000259" key="4">
    <source>
        <dbReference type="Pfam" id="PF00004"/>
    </source>
</evidence>
<dbReference type="PANTHER" id="PTHR23077">
    <property type="entry name" value="AAA-FAMILY ATPASE"/>
    <property type="match status" value="1"/>
</dbReference>
<proteinExistence type="predicted"/>
<sequence>MSEEDPSILIVDRLPLVNDLRVITHPLKMGELRLKNGSIVEIKSIENGKTIYAPIYAATNFDDNGDDINNLDDPAPKYGFIQISRCLRINLQCFLGQKVKITKADEDMIDSAECVVLAPIEDTISINDDPSNTISGTYADILFQFNFKNLPLKKNQVIPIYALNRIIEFKVVIAQPTKVVLIDDIDVIACKNTTVPRGKSPHFDEVNYDDIGGLNSTIRKIRQVIELPLLQPRLYRSLLKNANNSKSMDVRGLLITANSGCGKTLISTAIRNETPANFLRIDCYDLLTKTVEQAIAFLLKKIEEAVSTQPAIVYFDDFDSVASPEINENAQPDSRISNALCSALKRLRAEKGVAVIAAARDDSRIRKDIKAKFDRKVNIMYPIGQEKLSILRAIALRHPIDLSLASNLSSVLLSGKSSAQLTSTAMRIISKSIAELSFQIKSEKKNRRNSKNKKKGDNNDGEPLNDSEFVFSINQLKKVAITKNLVNNDGSPNLDSDMKGDEDDLFEDASFDSPDRFKPSIANEDFSNVENETNINNDKNNRRVKPYDPDFEFYFSPVEPIRTKKKGRSPSAPESGFDVVNLFEGEPLYNEGISDESMGSKKRYTYDDEDADERDYYSDEDDYRQKGRNNKNKGKGNKGGKNNQKGGKGRGRNRRDDYDYYDDDYYYDYYDDDYYYDDDEDDRRRNKNAKNKKNQNKNFKPKGKGGRRNEYSDEEDFQEDNRNRNKQQNQKNKNSQKGRRIDPFSEKANDQEYDAPNFPPQKGKAGNRNNRNDAQPPPKGKRDFVDPFGQRDNQRKAPPQMPAKKGALRMANPFERQGGGAATDAIPRRKRGRDNDKEIENEEREDVEDSGPSPFKSDESEEPTNTEQPSQEAPPPEPEPEPEPERPPPPKPQPVIDGLSRRRKNPFGKANPFGRAGADDSDDDDDGQFGNVERKDPFANSAQDDDEDEANSKQGAKRNEAQNDEDKGGKQQPKKASKKQVQRTPFADDAEEERNEEDDGPRRRPNKKNSLKRQAPADLEDEDEDNGRNRNRNNRNRNRYEDEDDEDDEEQQQPQRKRMPSRRKNPFG</sequence>
<dbReference type="Gene3D" id="2.40.40.20">
    <property type="match status" value="1"/>
</dbReference>
<feature type="compositionally biased region" description="Basic residues" evidence="3">
    <location>
        <begin position="685"/>
        <end position="706"/>
    </location>
</feature>
<keyword evidence="1" id="KW-0547">Nucleotide-binding</keyword>
<feature type="compositionally biased region" description="Acidic residues" evidence="3">
    <location>
        <begin position="1041"/>
        <end position="1051"/>
    </location>
</feature>
<feature type="region of interest" description="Disordered" evidence="3">
    <location>
        <begin position="590"/>
        <end position="1068"/>
    </location>
</feature>
<feature type="compositionally biased region" description="Basic residues" evidence="3">
    <location>
        <begin position="444"/>
        <end position="454"/>
    </location>
</feature>
<dbReference type="Pfam" id="PF00004">
    <property type="entry name" value="AAA"/>
    <property type="match status" value="1"/>
</dbReference>
<dbReference type="Proteomes" id="UP001470230">
    <property type="component" value="Unassembled WGS sequence"/>
</dbReference>
<evidence type="ECO:0000256" key="1">
    <source>
        <dbReference type="ARBA" id="ARBA00022741"/>
    </source>
</evidence>
<feature type="compositionally biased region" description="Acidic residues" evidence="3">
    <location>
        <begin position="607"/>
        <end position="622"/>
    </location>
</feature>
<feature type="compositionally biased region" description="Low complexity" evidence="3">
    <location>
        <begin position="726"/>
        <end position="735"/>
    </location>
</feature>
<evidence type="ECO:0000313" key="5">
    <source>
        <dbReference type="EMBL" id="KAK8866545.1"/>
    </source>
</evidence>
<feature type="compositionally biased region" description="Basic residues" evidence="3">
    <location>
        <begin position="626"/>
        <end position="638"/>
    </location>
</feature>
<dbReference type="InterPro" id="IPR003959">
    <property type="entry name" value="ATPase_AAA_core"/>
</dbReference>
<feature type="compositionally biased region" description="Acidic residues" evidence="3">
    <location>
        <begin position="500"/>
        <end position="510"/>
    </location>
</feature>
<feature type="compositionally biased region" description="Acidic residues" evidence="3">
    <location>
        <begin position="659"/>
        <end position="681"/>
    </location>
</feature>
<dbReference type="PANTHER" id="PTHR23077:SF171">
    <property type="entry name" value="NUCLEAR VALOSIN-CONTAINING PROTEIN-LIKE"/>
    <property type="match status" value="1"/>
</dbReference>
<dbReference type="SUPFAM" id="SSF54585">
    <property type="entry name" value="Cdc48 domain 2-like"/>
    <property type="match status" value="1"/>
</dbReference>